<reference evidence="2" key="1">
    <citation type="submission" date="2022-11" db="UniProtKB">
        <authorList>
            <consortium name="WormBaseParasite"/>
        </authorList>
    </citation>
    <scope>IDENTIFICATION</scope>
</reference>
<dbReference type="WBParaSite" id="JU765_v2.g20681.t1">
    <property type="protein sequence ID" value="JU765_v2.g20681.t1"/>
    <property type="gene ID" value="JU765_v2.g20681"/>
</dbReference>
<sequence length="133" mass="15153">MLKRWRSAHRTVALISTRPQSSVVAEDVADKPVPTLKGKAQFWEKPIYTGPFVNPLHRGPDYSVVDGVRLLATSKAEIDRLQKEVKLSRKVVELLNEIKMAEELFDQSCAKRKVLEEEKARWTPKAKAIEEIS</sequence>
<name>A0AC34R009_9BILA</name>
<organism evidence="1 2">
    <name type="scientific">Panagrolaimus sp. JU765</name>
    <dbReference type="NCBI Taxonomy" id="591449"/>
    <lineage>
        <taxon>Eukaryota</taxon>
        <taxon>Metazoa</taxon>
        <taxon>Ecdysozoa</taxon>
        <taxon>Nematoda</taxon>
        <taxon>Chromadorea</taxon>
        <taxon>Rhabditida</taxon>
        <taxon>Tylenchina</taxon>
        <taxon>Panagrolaimomorpha</taxon>
        <taxon>Panagrolaimoidea</taxon>
        <taxon>Panagrolaimidae</taxon>
        <taxon>Panagrolaimus</taxon>
    </lineage>
</organism>
<dbReference type="Proteomes" id="UP000887576">
    <property type="component" value="Unplaced"/>
</dbReference>
<evidence type="ECO:0000313" key="2">
    <source>
        <dbReference type="WBParaSite" id="JU765_v2.g20681.t1"/>
    </source>
</evidence>
<proteinExistence type="predicted"/>
<accession>A0AC34R009</accession>
<evidence type="ECO:0000313" key="1">
    <source>
        <dbReference type="Proteomes" id="UP000887576"/>
    </source>
</evidence>
<protein>
    <submittedName>
        <fullName evidence="2">Large ribosomal subunit protein mL52</fullName>
    </submittedName>
</protein>